<keyword evidence="7 14" id="KW-0479">Metal-binding</keyword>
<dbReference type="GO" id="GO:0005506">
    <property type="term" value="F:iron ion binding"/>
    <property type="evidence" value="ECO:0007669"/>
    <property type="project" value="InterPro"/>
</dbReference>
<evidence type="ECO:0000256" key="7">
    <source>
        <dbReference type="ARBA" id="ARBA00022723"/>
    </source>
</evidence>
<dbReference type="Pfam" id="PF02664">
    <property type="entry name" value="LuxS"/>
    <property type="match status" value="1"/>
</dbReference>
<dbReference type="GO" id="GO:0009372">
    <property type="term" value="P:quorum sensing"/>
    <property type="evidence" value="ECO:0007669"/>
    <property type="project" value="UniProtKB-UniRule"/>
</dbReference>
<evidence type="ECO:0000256" key="12">
    <source>
        <dbReference type="ARBA" id="ARBA00030600"/>
    </source>
</evidence>
<dbReference type="SUPFAM" id="SSF63411">
    <property type="entry name" value="LuxS/MPP-like metallohydrolase"/>
    <property type="match status" value="1"/>
</dbReference>
<keyword evidence="10 14" id="KW-0456">Lyase</keyword>
<dbReference type="HOGENOM" id="CLU_107531_2_0_6"/>
<evidence type="ECO:0000256" key="4">
    <source>
        <dbReference type="ARBA" id="ARBA00012240"/>
    </source>
</evidence>
<keyword evidence="16" id="KW-1185">Reference proteome</keyword>
<accession>E8LLB3</accession>
<dbReference type="InterPro" id="IPR011249">
    <property type="entry name" value="Metalloenz_LuxS/M16"/>
</dbReference>
<dbReference type="RefSeq" id="WP_009143701.1">
    <property type="nucleotide sequence ID" value="NZ_GL831021.1"/>
</dbReference>
<feature type="binding site" evidence="14">
    <location>
        <position position="54"/>
    </location>
    <ligand>
        <name>Fe cation</name>
        <dbReference type="ChEBI" id="CHEBI:24875"/>
    </ligand>
</feature>
<comment type="subunit">
    <text evidence="3 14">Homodimer.</text>
</comment>
<keyword evidence="9 14" id="KW-0408">Iron</keyword>
<evidence type="ECO:0000256" key="2">
    <source>
        <dbReference type="ARBA" id="ARBA00007311"/>
    </source>
</evidence>
<dbReference type="EC" id="4.4.1.21" evidence="4 14"/>
<evidence type="ECO:0000256" key="6">
    <source>
        <dbReference type="ARBA" id="ARBA00022654"/>
    </source>
</evidence>
<evidence type="ECO:0000256" key="11">
    <source>
        <dbReference type="ARBA" id="ARBA00024654"/>
    </source>
</evidence>
<comment type="similarity">
    <text evidence="2 14">Belongs to the LuxS family.</text>
</comment>
<dbReference type="InterPro" id="IPR003815">
    <property type="entry name" value="S-ribosylhomocysteinase"/>
</dbReference>
<dbReference type="OrthoDB" id="9788129at2"/>
<comment type="cofactor">
    <cofactor evidence="14">
        <name>Fe cation</name>
        <dbReference type="ChEBI" id="CHEBI:24875"/>
    </cofactor>
    <text evidence="14">Binds 1 Fe cation per subunit.</text>
</comment>
<organism evidence="15 16">
    <name type="scientific">Succinatimonas hippei (strain DSM 22608 / JCM 16073 / KCTC 15190 / YIT 12066)</name>
    <dbReference type="NCBI Taxonomy" id="762983"/>
    <lineage>
        <taxon>Bacteria</taxon>
        <taxon>Pseudomonadati</taxon>
        <taxon>Pseudomonadota</taxon>
        <taxon>Gammaproteobacteria</taxon>
        <taxon>Aeromonadales</taxon>
        <taxon>Succinivibrionaceae</taxon>
        <taxon>Succinatimonas</taxon>
    </lineage>
</organism>
<evidence type="ECO:0000313" key="15">
    <source>
        <dbReference type="EMBL" id="EFY06692.1"/>
    </source>
</evidence>
<dbReference type="NCBIfam" id="NF002602">
    <property type="entry name" value="PRK02260.1-2"/>
    <property type="match status" value="1"/>
</dbReference>
<dbReference type="Gene3D" id="3.30.1360.80">
    <property type="entry name" value="S-ribosylhomocysteinase (LuxS)"/>
    <property type="match status" value="1"/>
</dbReference>
<feature type="binding site" evidence="14">
    <location>
        <position position="58"/>
    </location>
    <ligand>
        <name>Fe cation</name>
        <dbReference type="ChEBI" id="CHEBI:24875"/>
    </ligand>
</feature>
<evidence type="ECO:0000256" key="10">
    <source>
        <dbReference type="ARBA" id="ARBA00023239"/>
    </source>
</evidence>
<dbReference type="AlphaFoldDB" id="E8LLB3"/>
<comment type="catalytic activity">
    <reaction evidence="1 14">
        <text>S-(5-deoxy-D-ribos-5-yl)-L-homocysteine = (S)-4,5-dihydroxypentane-2,3-dione + L-homocysteine</text>
        <dbReference type="Rhea" id="RHEA:17753"/>
        <dbReference type="ChEBI" id="CHEBI:29484"/>
        <dbReference type="ChEBI" id="CHEBI:58195"/>
        <dbReference type="ChEBI" id="CHEBI:58199"/>
        <dbReference type="EC" id="4.4.1.21"/>
    </reaction>
</comment>
<dbReference type="PIRSF" id="PIRSF006160">
    <property type="entry name" value="AI2"/>
    <property type="match status" value="1"/>
</dbReference>
<dbReference type="STRING" id="762983.HMPREF9444_01524"/>
<dbReference type="PANTHER" id="PTHR35799">
    <property type="entry name" value="S-RIBOSYLHOMOCYSTEINE LYASE"/>
    <property type="match status" value="1"/>
</dbReference>
<evidence type="ECO:0000313" key="16">
    <source>
        <dbReference type="Proteomes" id="UP000018458"/>
    </source>
</evidence>
<dbReference type="eggNOG" id="COG1854">
    <property type="taxonomic scope" value="Bacteria"/>
</dbReference>
<evidence type="ECO:0000256" key="9">
    <source>
        <dbReference type="ARBA" id="ARBA00023004"/>
    </source>
</evidence>
<evidence type="ECO:0000256" key="14">
    <source>
        <dbReference type="HAMAP-Rule" id="MF_00091"/>
    </source>
</evidence>
<keyword evidence="8 14" id="KW-0071">Autoinducer synthesis</keyword>
<dbReference type="HAMAP" id="MF_00091">
    <property type="entry name" value="LuxS"/>
    <property type="match status" value="1"/>
</dbReference>
<dbReference type="PRINTS" id="PR01487">
    <property type="entry name" value="LUXSPROTEIN"/>
</dbReference>
<protein>
    <recommendedName>
        <fullName evidence="5 14">S-ribosylhomocysteine lyase</fullName>
        <ecNumber evidence="4 14">4.4.1.21</ecNumber>
    </recommendedName>
    <alternativeName>
        <fullName evidence="12 14">AI-2 synthesis protein</fullName>
    </alternativeName>
    <alternativeName>
        <fullName evidence="13 14">Autoinducer-2 production protein LuxS</fullName>
    </alternativeName>
</protein>
<dbReference type="EMBL" id="AEVO01000088">
    <property type="protein sequence ID" value="EFY06692.1"/>
    <property type="molecule type" value="Genomic_DNA"/>
</dbReference>
<proteinExistence type="inferred from homology"/>
<dbReference type="PANTHER" id="PTHR35799:SF1">
    <property type="entry name" value="S-RIBOSYLHOMOCYSTEINE LYASE"/>
    <property type="match status" value="1"/>
</dbReference>
<comment type="caution">
    <text evidence="15">The sequence shown here is derived from an EMBL/GenBank/DDBJ whole genome shotgun (WGS) entry which is preliminary data.</text>
</comment>
<evidence type="ECO:0000256" key="3">
    <source>
        <dbReference type="ARBA" id="ARBA00011738"/>
    </source>
</evidence>
<sequence>MPLVDSFQVDHTIMPAPSVRKAKELTTPKGDTIEVFDLRFVKPNHEMLPSAGLHTLEHFFAGFMREHLNGPEVEIIDISPMGCRTGFYMSLIGSPDLKSVADAFKASMEDIIKIDNDAEIPGANIYQCGSCQMHSLHEAKEIAKEVLKHQIVVVDSKDIALNQEELKKIAKL</sequence>
<dbReference type="Proteomes" id="UP000018458">
    <property type="component" value="Unassembled WGS sequence"/>
</dbReference>
<name>E8LLB3_SUCHY</name>
<feature type="binding site" evidence="14">
    <location>
        <position position="128"/>
    </location>
    <ligand>
        <name>Fe cation</name>
        <dbReference type="ChEBI" id="CHEBI:24875"/>
    </ligand>
</feature>
<comment type="function">
    <text evidence="11 14">Involved in the synthesis of autoinducer 2 (AI-2) which is secreted by bacteria and is used to communicate both the cell density and the metabolic potential of the environment. The regulation of gene expression in response to changes in cell density is called quorum sensing. Catalyzes the transformation of S-ribosylhomocysteine (RHC) to homocysteine (HC) and 4,5-dihydroxy-2,3-pentadione (DPD).</text>
</comment>
<dbReference type="InterPro" id="IPR037005">
    <property type="entry name" value="LuxS_sf"/>
</dbReference>
<dbReference type="GO" id="GO:0043768">
    <property type="term" value="F:S-ribosylhomocysteine lyase activity"/>
    <property type="evidence" value="ECO:0007669"/>
    <property type="project" value="UniProtKB-UniRule"/>
</dbReference>
<evidence type="ECO:0000256" key="8">
    <source>
        <dbReference type="ARBA" id="ARBA00022929"/>
    </source>
</evidence>
<evidence type="ECO:0000256" key="13">
    <source>
        <dbReference type="ARBA" id="ARBA00031777"/>
    </source>
</evidence>
<evidence type="ECO:0000256" key="1">
    <source>
        <dbReference type="ARBA" id="ARBA00000297"/>
    </source>
</evidence>
<reference evidence="15 16" key="1">
    <citation type="submission" date="2011-01" db="EMBL/GenBank/DDBJ databases">
        <authorList>
            <person name="Weinstock G."/>
            <person name="Sodergren E."/>
            <person name="Clifton S."/>
            <person name="Fulton L."/>
            <person name="Fulton B."/>
            <person name="Courtney L."/>
            <person name="Fronick C."/>
            <person name="Harrison M."/>
            <person name="Strong C."/>
            <person name="Farmer C."/>
            <person name="Delahaunty K."/>
            <person name="Markovic C."/>
            <person name="Hall O."/>
            <person name="Minx P."/>
            <person name="Tomlinson C."/>
            <person name="Mitreva M."/>
            <person name="Hou S."/>
            <person name="Chen J."/>
            <person name="Wollam A."/>
            <person name="Pepin K.H."/>
            <person name="Johnson M."/>
            <person name="Bhonagiri V."/>
            <person name="Zhang X."/>
            <person name="Suruliraj S."/>
            <person name="Warren W."/>
            <person name="Chinwalla A."/>
            <person name="Mardis E.R."/>
            <person name="Wilson R.K."/>
        </authorList>
    </citation>
    <scope>NUCLEOTIDE SEQUENCE [LARGE SCALE GENOMIC DNA]</scope>
    <source>
        <strain evidence="16">DSM 22608 / JCM 16073 / KCTC 15190 / YIT 12066</strain>
    </source>
</reference>
<gene>
    <name evidence="14 15" type="primary">luxS</name>
    <name evidence="15" type="ORF">HMPREF9444_01524</name>
</gene>
<keyword evidence="6 14" id="KW-0673">Quorum sensing</keyword>
<evidence type="ECO:0000256" key="5">
    <source>
        <dbReference type="ARBA" id="ARBA00015130"/>
    </source>
</evidence>